<accession>A0ABW7N8C4</accession>
<protein>
    <recommendedName>
        <fullName evidence="4">DUF3325 domain-containing protein</fullName>
    </recommendedName>
</protein>
<evidence type="ECO:0000313" key="2">
    <source>
        <dbReference type="EMBL" id="MFH6983255.1"/>
    </source>
</evidence>
<reference evidence="2 3" key="1">
    <citation type="journal article" date="2013" name="Int. J. Syst. Evol. Microbiol.">
        <title>Marinoscillum luteum sp. nov., isolated from marine sediment.</title>
        <authorList>
            <person name="Cha I.T."/>
            <person name="Park S.J."/>
            <person name="Kim S.J."/>
            <person name="Kim J.G."/>
            <person name="Jung M.Y."/>
            <person name="Shin K.S."/>
            <person name="Kwon K.K."/>
            <person name="Yang S.H."/>
            <person name="Seo Y.S."/>
            <person name="Rhee S.K."/>
        </authorList>
    </citation>
    <scope>NUCLEOTIDE SEQUENCE [LARGE SCALE GENOMIC DNA]</scope>
    <source>
        <strain evidence="2 3">KCTC 23939</strain>
    </source>
</reference>
<proteinExistence type="predicted"/>
<keyword evidence="1" id="KW-0472">Membrane</keyword>
<keyword evidence="1" id="KW-1133">Transmembrane helix</keyword>
<evidence type="ECO:0000313" key="3">
    <source>
        <dbReference type="Proteomes" id="UP001610063"/>
    </source>
</evidence>
<dbReference type="Proteomes" id="UP001610063">
    <property type="component" value="Unassembled WGS sequence"/>
</dbReference>
<feature type="transmembrane region" description="Helical" evidence="1">
    <location>
        <begin position="44"/>
        <end position="63"/>
    </location>
</feature>
<dbReference type="EMBL" id="JBIPKE010000014">
    <property type="protein sequence ID" value="MFH6983255.1"/>
    <property type="molecule type" value="Genomic_DNA"/>
</dbReference>
<gene>
    <name evidence="2" type="ORF">ACHKAR_07395</name>
</gene>
<sequence length="111" mass="12207">MRMITLSFLFTILGFWACYQTSRRVALAVLNRRPESGQSNQTRVLPFGLIGLLVGFVLCVLSYGLWSGLFVFLILLTIVSSLMILLAPLGYISGRNIAVVALLSALIEITL</sequence>
<keyword evidence="3" id="KW-1185">Reference proteome</keyword>
<comment type="caution">
    <text evidence="2">The sequence shown here is derived from an EMBL/GenBank/DDBJ whole genome shotgun (WGS) entry which is preliminary data.</text>
</comment>
<evidence type="ECO:0008006" key="4">
    <source>
        <dbReference type="Google" id="ProtNLM"/>
    </source>
</evidence>
<evidence type="ECO:0000256" key="1">
    <source>
        <dbReference type="SAM" id="Phobius"/>
    </source>
</evidence>
<feature type="transmembrane region" description="Helical" evidence="1">
    <location>
        <begin position="70"/>
        <end position="92"/>
    </location>
</feature>
<keyword evidence="1" id="KW-0812">Transmembrane</keyword>
<organism evidence="2 3">
    <name type="scientific">Marinoscillum luteum</name>
    <dbReference type="NCBI Taxonomy" id="861051"/>
    <lineage>
        <taxon>Bacteria</taxon>
        <taxon>Pseudomonadati</taxon>
        <taxon>Bacteroidota</taxon>
        <taxon>Cytophagia</taxon>
        <taxon>Cytophagales</taxon>
        <taxon>Reichenbachiellaceae</taxon>
        <taxon>Marinoscillum</taxon>
    </lineage>
</organism>
<name>A0ABW7N8C4_9BACT</name>
<dbReference type="RefSeq" id="WP_395416813.1">
    <property type="nucleotide sequence ID" value="NZ_JBIPKE010000014.1"/>
</dbReference>